<dbReference type="EMBL" id="AYKH01000005">
    <property type="protein sequence ID" value="ROO29277.1"/>
    <property type="molecule type" value="Genomic_DNA"/>
</dbReference>
<dbReference type="InterPro" id="IPR043724">
    <property type="entry name" value="DUF5666"/>
</dbReference>
<dbReference type="Pfam" id="PF18914">
    <property type="entry name" value="DUF5666"/>
    <property type="match status" value="3"/>
</dbReference>
<protein>
    <recommendedName>
        <fullName evidence="2">DUF5666 domain-containing protein</fullName>
    </recommendedName>
</protein>
<gene>
    <name evidence="3" type="ORF">SAOR_03970</name>
</gene>
<dbReference type="Proteomes" id="UP000283993">
    <property type="component" value="Unassembled WGS sequence"/>
</dbReference>
<feature type="domain" description="DUF5666" evidence="2">
    <location>
        <begin position="107"/>
        <end position="168"/>
    </location>
</feature>
<feature type="domain" description="DUF5666" evidence="2">
    <location>
        <begin position="257"/>
        <end position="310"/>
    </location>
</feature>
<feature type="chain" id="PRO_5019561140" description="DUF5666 domain-containing protein" evidence="1">
    <location>
        <begin position="25"/>
        <end position="477"/>
    </location>
</feature>
<name>A0A423PUJ7_9GAMM</name>
<reference evidence="3 4" key="1">
    <citation type="submission" date="2013-10" db="EMBL/GenBank/DDBJ databases">
        <title>Salinisphaera orenii MK-B5 Genome Sequencing.</title>
        <authorList>
            <person name="Lai Q."/>
            <person name="Li C."/>
            <person name="Shao Z."/>
        </authorList>
    </citation>
    <scope>NUCLEOTIDE SEQUENCE [LARGE SCALE GENOMIC DNA]</scope>
    <source>
        <strain evidence="3 4">MK-B5</strain>
    </source>
</reference>
<proteinExistence type="predicted"/>
<evidence type="ECO:0000313" key="4">
    <source>
        <dbReference type="Proteomes" id="UP000283993"/>
    </source>
</evidence>
<dbReference type="PROSITE" id="PS51257">
    <property type="entry name" value="PROKAR_LIPOPROTEIN"/>
    <property type="match status" value="1"/>
</dbReference>
<dbReference type="RefSeq" id="WP_123630321.1">
    <property type="nucleotide sequence ID" value="NZ_AYKH01000005.1"/>
</dbReference>
<keyword evidence="1" id="KW-0732">Signal</keyword>
<feature type="domain" description="DUF5666" evidence="2">
    <location>
        <begin position="326"/>
        <end position="390"/>
    </location>
</feature>
<feature type="signal peptide" evidence="1">
    <location>
        <begin position="1"/>
        <end position="24"/>
    </location>
</feature>
<evidence type="ECO:0000313" key="3">
    <source>
        <dbReference type="EMBL" id="ROO29277.1"/>
    </source>
</evidence>
<dbReference type="AlphaFoldDB" id="A0A423PUJ7"/>
<accession>A0A423PUJ7</accession>
<comment type="caution">
    <text evidence="3">The sequence shown here is derived from an EMBL/GenBank/DDBJ whole genome shotgun (WGS) entry which is preliminary data.</text>
</comment>
<evidence type="ECO:0000256" key="1">
    <source>
        <dbReference type="SAM" id="SignalP"/>
    </source>
</evidence>
<evidence type="ECO:0000259" key="2">
    <source>
        <dbReference type="Pfam" id="PF18914"/>
    </source>
</evidence>
<keyword evidence="4" id="KW-1185">Reference proteome</keyword>
<organism evidence="3 4">
    <name type="scientific">Salinisphaera orenii MK-B5</name>
    <dbReference type="NCBI Taxonomy" id="856730"/>
    <lineage>
        <taxon>Bacteria</taxon>
        <taxon>Pseudomonadati</taxon>
        <taxon>Pseudomonadota</taxon>
        <taxon>Gammaproteobacteria</taxon>
        <taxon>Salinisphaerales</taxon>
        <taxon>Salinisphaeraceae</taxon>
        <taxon>Salinisphaera</taxon>
    </lineage>
</organism>
<sequence length="477" mass="50575">MTTDRRFVRSLRRGIALLTCVALAACGGGDDGGGQIAGIEGTGIVSGFGSVWINGIEFETDDAEIVFNGEPVGEDALRVGDIVTVRGTIEDDRAEADRIVFDRVLDGPISRIEVRNGVGRLVALGETVHIDTDTRLINTPADELAAGDLIAVSGVAADDGDLRATSIEQGPTYRPDSTRIDIEGRVRDLAADRFYIGPLEIDYGGATVDPAAGELKDGAFVQVFGTQGAAADAPLVADSVIVRSRGPASDSGHVFRTGRIENFDGPGDFTIAGQRIDAEDASRNDDASIDPAEGVFAWVYGTMRDNVLVADTLTVRPAPNVVIEARIRDIDEANDALTLLSVDVRTRSDTLYVDERDAADRRLRFDGLARGNSVRISGYATDTGVTATRVTRVDSATTRTRGPVARVSGSGDALSLEVAGIPVIARDDVTEFEDADGERLDAAAFRTRAEDGAIVEATGPDNDGRIDTARTLRLIER</sequence>